<gene>
    <name evidence="4" type="ORF">EV146_10167</name>
</gene>
<feature type="transmembrane region" description="Helical" evidence="3">
    <location>
        <begin position="335"/>
        <end position="351"/>
    </location>
</feature>
<organism evidence="4 5">
    <name type="scientific">Mesobacillus foraminis</name>
    <dbReference type="NCBI Taxonomy" id="279826"/>
    <lineage>
        <taxon>Bacteria</taxon>
        <taxon>Bacillati</taxon>
        <taxon>Bacillota</taxon>
        <taxon>Bacilli</taxon>
        <taxon>Bacillales</taxon>
        <taxon>Bacillaceae</taxon>
        <taxon>Mesobacillus</taxon>
    </lineage>
</organism>
<keyword evidence="5" id="KW-1185">Reference proteome</keyword>
<dbReference type="PANTHER" id="PTHR32063">
    <property type="match status" value="1"/>
</dbReference>
<proteinExistence type="predicted"/>
<keyword evidence="3" id="KW-0472">Membrane</keyword>
<keyword evidence="1" id="KW-0175">Coiled coil</keyword>
<feature type="transmembrane region" description="Helical" evidence="3">
    <location>
        <begin position="461"/>
        <end position="484"/>
    </location>
</feature>
<dbReference type="EMBL" id="SLVV01000001">
    <property type="protein sequence ID" value="TCN27740.1"/>
    <property type="molecule type" value="Genomic_DNA"/>
</dbReference>
<dbReference type="Gene3D" id="1.20.1640.10">
    <property type="entry name" value="Multidrug efflux transporter AcrB transmembrane domain"/>
    <property type="match status" value="2"/>
</dbReference>
<dbReference type="GO" id="GO:0042910">
    <property type="term" value="F:xenobiotic transmembrane transporter activity"/>
    <property type="evidence" value="ECO:0007669"/>
    <property type="project" value="TreeGrafter"/>
</dbReference>
<feature type="compositionally biased region" description="Polar residues" evidence="2">
    <location>
        <begin position="1056"/>
        <end position="1071"/>
    </location>
</feature>
<feature type="transmembrane region" description="Helical" evidence="3">
    <location>
        <begin position="358"/>
        <end position="378"/>
    </location>
</feature>
<feature type="region of interest" description="Disordered" evidence="2">
    <location>
        <begin position="1048"/>
        <end position="1075"/>
    </location>
</feature>
<dbReference type="Gene3D" id="3.30.70.1320">
    <property type="entry name" value="Multidrug efflux transporter AcrB pore domain like"/>
    <property type="match status" value="1"/>
</dbReference>
<keyword evidence="3" id="KW-1133">Transmembrane helix</keyword>
<feature type="transmembrane region" description="Helical" evidence="3">
    <location>
        <begin position="520"/>
        <end position="538"/>
    </location>
</feature>
<dbReference type="AlphaFoldDB" id="A0A4V2RE86"/>
<feature type="transmembrane region" description="Helical" evidence="3">
    <location>
        <begin position="12"/>
        <end position="34"/>
    </location>
</feature>
<evidence type="ECO:0000256" key="1">
    <source>
        <dbReference type="SAM" id="Coils"/>
    </source>
</evidence>
<evidence type="ECO:0000256" key="2">
    <source>
        <dbReference type="SAM" id="MobiDB-lite"/>
    </source>
</evidence>
<dbReference type="SUPFAM" id="SSF82693">
    <property type="entry name" value="Multidrug efflux transporter AcrB pore domain, PN1, PN2, PC1 and PC2 subdomains"/>
    <property type="match status" value="3"/>
</dbReference>
<dbReference type="SUPFAM" id="SSF82866">
    <property type="entry name" value="Multidrug efflux transporter AcrB transmembrane domain"/>
    <property type="match status" value="2"/>
</dbReference>
<evidence type="ECO:0000256" key="3">
    <source>
        <dbReference type="SAM" id="Phobius"/>
    </source>
</evidence>
<evidence type="ECO:0000313" key="4">
    <source>
        <dbReference type="EMBL" id="TCN27740.1"/>
    </source>
</evidence>
<dbReference type="InterPro" id="IPR027463">
    <property type="entry name" value="AcrB_DN_DC_subdom"/>
</dbReference>
<accession>A0A4V2RE86</accession>
<dbReference type="PANTHER" id="PTHR32063:SF0">
    <property type="entry name" value="SWARMING MOTILITY PROTEIN SWRC"/>
    <property type="match status" value="1"/>
</dbReference>
<evidence type="ECO:0000313" key="5">
    <source>
        <dbReference type="Proteomes" id="UP000295689"/>
    </source>
</evidence>
<reference evidence="4 5" key="1">
    <citation type="journal article" date="2015" name="Stand. Genomic Sci.">
        <title>Genomic Encyclopedia of Bacterial and Archaeal Type Strains, Phase III: the genomes of soil and plant-associated and newly described type strains.</title>
        <authorList>
            <person name="Whitman W.B."/>
            <person name="Woyke T."/>
            <person name="Klenk H.P."/>
            <person name="Zhou Y."/>
            <person name="Lilburn T.G."/>
            <person name="Beck B.J."/>
            <person name="De Vos P."/>
            <person name="Vandamme P."/>
            <person name="Eisen J.A."/>
            <person name="Garrity G."/>
            <person name="Hugenholtz P."/>
            <person name="Kyrpides N.C."/>
        </authorList>
    </citation>
    <scope>NUCLEOTIDE SEQUENCE [LARGE SCALE GENOMIC DNA]</scope>
    <source>
        <strain evidence="4 5">CV53</strain>
    </source>
</reference>
<dbReference type="Gene3D" id="3.30.70.1440">
    <property type="entry name" value="Multidrug efflux transporter AcrB pore domain"/>
    <property type="match status" value="1"/>
</dbReference>
<feature type="coiled-coil region" evidence="1">
    <location>
        <begin position="673"/>
        <end position="707"/>
    </location>
</feature>
<dbReference type="Gene3D" id="3.30.2090.10">
    <property type="entry name" value="Multidrug efflux transporter AcrB TolC docking domain, DN and DC subdomains"/>
    <property type="match status" value="2"/>
</dbReference>
<dbReference type="Pfam" id="PF00873">
    <property type="entry name" value="ACR_tran"/>
    <property type="match status" value="1"/>
</dbReference>
<dbReference type="RefSeq" id="WP_132000669.1">
    <property type="nucleotide sequence ID" value="NZ_JABUHM010000006.1"/>
</dbReference>
<feature type="transmembrane region" description="Helical" evidence="3">
    <location>
        <begin position="881"/>
        <end position="901"/>
    </location>
</feature>
<feature type="transmembrane region" description="Helical" evidence="3">
    <location>
        <begin position="907"/>
        <end position="932"/>
    </location>
</feature>
<dbReference type="PRINTS" id="PR00702">
    <property type="entry name" value="ACRIFLAVINRP"/>
</dbReference>
<dbReference type="SUPFAM" id="SSF82714">
    <property type="entry name" value="Multidrug efflux transporter AcrB TolC docking domain, DN and DC subdomains"/>
    <property type="match status" value="2"/>
</dbReference>
<protein>
    <submittedName>
        <fullName evidence="4">HAE1 family hydrophobic/amphiphilic exporter-1</fullName>
    </submittedName>
</protein>
<dbReference type="InterPro" id="IPR001036">
    <property type="entry name" value="Acrflvin-R"/>
</dbReference>
<dbReference type="Gene3D" id="3.30.70.1430">
    <property type="entry name" value="Multidrug efflux transporter AcrB pore domain"/>
    <property type="match status" value="2"/>
</dbReference>
<keyword evidence="3" id="KW-0812">Transmembrane</keyword>
<dbReference type="GO" id="GO:0005886">
    <property type="term" value="C:plasma membrane"/>
    <property type="evidence" value="ECO:0007669"/>
    <property type="project" value="TreeGrafter"/>
</dbReference>
<feature type="transmembrane region" description="Helical" evidence="3">
    <location>
        <begin position="429"/>
        <end position="455"/>
    </location>
</feature>
<feature type="transmembrane region" description="Helical" evidence="3">
    <location>
        <begin position="384"/>
        <end position="409"/>
    </location>
</feature>
<dbReference type="Proteomes" id="UP000295689">
    <property type="component" value="Unassembled WGS sequence"/>
</dbReference>
<sequence>MEISQFSIRRPIFTLVTMFLVLILGAVSLLNIPLKLIPEISPPVGVVVTNYSGASPEEIVEKVTKPLEANLATLPGIKTMTSTSQEGANLILMQFSWTTDIEEIQDDIIQRLDMAQLPEDAEKPRFMRFDPSQFPIIQLSLSAEEKEDTLRQLAEDLKLELTKLEGVASVNLSGTSVKEVKVELDQNKLRTYKLSQADIVDTIRANNVSMPGDTIQTKGKELTTRIVSSIDSVETLENLTVSSNLRTGQKILLKNIASVSLVNQDDRTITRTNQSPSVLLSVLQQSDANTAAVSKEFKTRLDELLGQERYAGVKSDVLFDQGDYIRMAISNISDSLILGGALAMAVLFLFLRNIKSPLIIGIAIPYSVIFTFVLMYFSDFTLNIMTLGGLALGIGMLVDNAIVVIENIYRHLSMGKDPKTASRDGAKEVGGAITASTLTTVAVFLPVVFISGIIGELFTEFAMTISFSLLASLVVALTVIPMLASRLLKAPKKNYEARRQRSRSMKGIDRTIRWVLGHRLLVILITLLLLGGSAYGLTTVGTQFLPPQDEGFFSARVELENGAALSETEKVLSALEAQLKAENEVDVYVSLIGTTQEASFRGTTNANVAELYVKMKDMEKRERSTFAFVDDIKDQFEKAAKKANKTAEVTFNMQSTSGSSPNTLSFSIRDTNEKRLRDAVQKVSESLKDLEDVNELTTDLMDKVEEVQVRVDREKAYAQGLAPAQIAMAVNDVTRGTIATQMIEGEEVFGVNVEYDTDITRNLDSLGRLLIRKPDGTYIPLDAVTNIETGSGPVRIQRINQQDAVQFTLKYKSSTNLGDISKQVDEEIAGLGLSEGTEVVFSGDRELLDSSMDDLYLAFGLAIIFVYLVMAAQFESLKYPFVIMFTVPLMIIGVSAALTLTHTPISLTVIIGLIVLAGIVVNNAIVIVDYINQKKKSGMPSYEAIVTSVKDRLRPILMTALTTILGLVPLALGFGEGTEINQPMGIAVIGGLVSSTLLTLFIIPVVYSLLDKETRRMNKMYATPDGHLVPGYLLKGKKRYLPSELRELGKEEDSTKTSPTHDLQNSGLTDQEYSRDDMARMLEELLKMVKDDVDKRGDQKRNK</sequence>
<feature type="coiled-coil region" evidence="1">
    <location>
        <begin position="136"/>
        <end position="163"/>
    </location>
</feature>
<comment type="caution">
    <text evidence="4">The sequence shown here is derived from an EMBL/GenBank/DDBJ whole genome shotgun (WGS) entry which is preliminary data.</text>
</comment>
<feature type="transmembrane region" description="Helical" evidence="3">
    <location>
        <begin position="855"/>
        <end position="874"/>
    </location>
</feature>
<name>A0A4V2RE86_9BACI</name>
<feature type="transmembrane region" description="Helical" evidence="3">
    <location>
        <begin position="953"/>
        <end position="974"/>
    </location>
</feature>
<feature type="transmembrane region" description="Helical" evidence="3">
    <location>
        <begin position="986"/>
        <end position="1010"/>
    </location>
</feature>